<feature type="region of interest" description="Disordered" evidence="1">
    <location>
        <begin position="1"/>
        <end position="28"/>
    </location>
</feature>
<reference evidence="2 3" key="1">
    <citation type="submission" date="2023-05" db="EMBL/GenBank/DDBJ databases">
        <title>Streptantibioticus silvisoli sp. nov., acidotolerant actinomycetes 1 from pine litter.</title>
        <authorList>
            <person name="Swiecimska M."/>
            <person name="Golinska P."/>
            <person name="Sangal V."/>
            <person name="Wachnowicz B."/>
            <person name="Goodfellow M."/>
        </authorList>
    </citation>
    <scope>NUCLEOTIDE SEQUENCE [LARGE SCALE GENOMIC DNA]</scope>
    <source>
        <strain evidence="2 3">DSM 42109</strain>
    </source>
</reference>
<evidence type="ECO:0000313" key="3">
    <source>
        <dbReference type="Proteomes" id="UP001214441"/>
    </source>
</evidence>
<comment type="caution">
    <text evidence="2">The sequence shown here is derived from an EMBL/GenBank/DDBJ whole genome shotgun (WGS) entry which is preliminary data.</text>
</comment>
<feature type="region of interest" description="Disordered" evidence="1">
    <location>
        <begin position="134"/>
        <end position="189"/>
    </location>
</feature>
<proteinExistence type="predicted"/>
<sequence length="189" mass="20339">MTSRDAEEGPRPIHPEPGAGTDGPRPGEGYAVEINSLKKILLPMEESVVAARRIKNGWEPMVRRIHNSATIDIVAPAKDMLSSWGLGMGRVADRTDVVVETLRKVISAYMLADLLSAKNFSPTEDNIAKLPMGKHGLEEWQKGNRPEFETPPRITGDPLPGGDIPYGPSKKGTQEPFPGEGGPGQGPIA</sequence>
<accession>A0ABT7A406</accession>
<keyword evidence="3" id="KW-1185">Reference proteome</keyword>
<dbReference type="EMBL" id="JANCPR020000036">
    <property type="protein sequence ID" value="MDJ1136065.1"/>
    <property type="molecule type" value="Genomic_DNA"/>
</dbReference>
<gene>
    <name evidence="2" type="ORF">NMN56_029770</name>
</gene>
<feature type="compositionally biased region" description="Gly residues" evidence="1">
    <location>
        <begin position="179"/>
        <end position="189"/>
    </location>
</feature>
<feature type="compositionally biased region" description="Basic and acidic residues" evidence="1">
    <location>
        <begin position="135"/>
        <end position="150"/>
    </location>
</feature>
<feature type="compositionally biased region" description="Basic and acidic residues" evidence="1">
    <location>
        <begin position="1"/>
        <end position="14"/>
    </location>
</feature>
<evidence type="ECO:0000313" key="2">
    <source>
        <dbReference type="EMBL" id="MDJ1136065.1"/>
    </source>
</evidence>
<name>A0ABT7A406_9ACTN</name>
<protein>
    <submittedName>
        <fullName evidence="2">Uncharacterized protein</fullName>
    </submittedName>
</protein>
<dbReference type="RefSeq" id="WP_274046065.1">
    <property type="nucleotide sequence ID" value="NZ_JANCPR020000036.1"/>
</dbReference>
<organism evidence="2 3">
    <name type="scientific">Streptomyces iconiensis</name>
    <dbReference type="NCBI Taxonomy" id="1384038"/>
    <lineage>
        <taxon>Bacteria</taxon>
        <taxon>Bacillati</taxon>
        <taxon>Actinomycetota</taxon>
        <taxon>Actinomycetes</taxon>
        <taxon>Kitasatosporales</taxon>
        <taxon>Streptomycetaceae</taxon>
        <taxon>Streptomyces</taxon>
    </lineage>
</organism>
<evidence type="ECO:0000256" key="1">
    <source>
        <dbReference type="SAM" id="MobiDB-lite"/>
    </source>
</evidence>
<dbReference type="Proteomes" id="UP001214441">
    <property type="component" value="Unassembled WGS sequence"/>
</dbReference>